<evidence type="ECO:0000313" key="9">
    <source>
        <dbReference type="Ensembl" id="ENSHHUP00000010520.1"/>
    </source>
</evidence>
<dbReference type="Gene3D" id="2.40.70.10">
    <property type="entry name" value="Acid Proteases"/>
    <property type="match status" value="1"/>
</dbReference>
<dbReference type="CDD" id="cd00303">
    <property type="entry name" value="retropepsin_like"/>
    <property type="match status" value="1"/>
</dbReference>
<dbReference type="PROSITE" id="PS50878">
    <property type="entry name" value="RT_POL"/>
    <property type="match status" value="1"/>
</dbReference>
<feature type="domain" description="Reverse transcriptase" evidence="8">
    <location>
        <begin position="230"/>
        <end position="409"/>
    </location>
</feature>
<dbReference type="PANTHER" id="PTHR37984:SF5">
    <property type="entry name" value="PROTEIN NYNRIN-LIKE"/>
    <property type="match status" value="1"/>
</dbReference>
<dbReference type="SUPFAM" id="SSF50630">
    <property type="entry name" value="Acid proteases"/>
    <property type="match status" value="1"/>
</dbReference>
<dbReference type="PANTHER" id="PTHR37984">
    <property type="entry name" value="PROTEIN CBG26694"/>
    <property type="match status" value="1"/>
</dbReference>
<protein>
    <recommendedName>
        <fullName evidence="2">ribonuclease H</fullName>
        <ecNumber evidence="2">3.1.26.4</ecNumber>
    </recommendedName>
</protein>
<keyword evidence="10" id="KW-1185">Reference proteome</keyword>
<dbReference type="InterPro" id="IPR043128">
    <property type="entry name" value="Rev_trsase/Diguanyl_cyclase"/>
</dbReference>
<dbReference type="Ensembl" id="ENSHHUT00000010856.1">
    <property type="protein sequence ID" value="ENSHHUP00000010520.1"/>
    <property type="gene ID" value="ENSHHUG00000006440.1"/>
</dbReference>
<dbReference type="InterPro" id="IPR000477">
    <property type="entry name" value="RT_dom"/>
</dbReference>
<dbReference type="EC" id="3.1.26.4" evidence="2"/>
<keyword evidence="7" id="KW-0511">Multifunctional enzyme</keyword>
<dbReference type="GeneTree" id="ENSGT00940000168677"/>
<evidence type="ECO:0000259" key="8">
    <source>
        <dbReference type="PROSITE" id="PS50878"/>
    </source>
</evidence>
<reference evidence="9" key="3">
    <citation type="submission" date="2025-09" db="UniProtKB">
        <authorList>
            <consortium name="Ensembl"/>
        </authorList>
    </citation>
    <scope>IDENTIFICATION</scope>
</reference>
<evidence type="ECO:0000256" key="7">
    <source>
        <dbReference type="ARBA" id="ARBA00023268"/>
    </source>
</evidence>
<dbReference type="Pfam" id="PF00078">
    <property type="entry name" value="RVT_1"/>
    <property type="match status" value="1"/>
</dbReference>
<dbReference type="InterPro" id="IPR050951">
    <property type="entry name" value="Retrovirus_Pol_polyprotein"/>
</dbReference>
<organism evidence="9 10">
    <name type="scientific">Hucho hucho</name>
    <name type="common">huchen</name>
    <dbReference type="NCBI Taxonomy" id="62062"/>
    <lineage>
        <taxon>Eukaryota</taxon>
        <taxon>Metazoa</taxon>
        <taxon>Chordata</taxon>
        <taxon>Craniata</taxon>
        <taxon>Vertebrata</taxon>
        <taxon>Euteleostomi</taxon>
        <taxon>Actinopterygii</taxon>
        <taxon>Neopterygii</taxon>
        <taxon>Teleostei</taxon>
        <taxon>Protacanthopterygii</taxon>
        <taxon>Salmoniformes</taxon>
        <taxon>Salmonidae</taxon>
        <taxon>Salmoninae</taxon>
        <taxon>Hucho</taxon>
    </lineage>
</organism>
<evidence type="ECO:0000256" key="1">
    <source>
        <dbReference type="ARBA" id="ARBA00010879"/>
    </source>
</evidence>
<reference evidence="10" key="1">
    <citation type="submission" date="2018-06" db="EMBL/GenBank/DDBJ databases">
        <title>Genome assembly of Danube salmon.</title>
        <authorList>
            <person name="Macqueen D.J."/>
            <person name="Gundappa M.K."/>
        </authorList>
    </citation>
    <scope>NUCLEOTIDE SEQUENCE [LARGE SCALE GENOMIC DNA]</scope>
</reference>
<dbReference type="STRING" id="62062.ENSHHUP00000010520"/>
<dbReference type="Proteomes" id="UP000314982">
    <property type="component" value="Unassembled WGS sequence"/>
</dbReference>
<evidence type="ECO:0000256" key="4">
    <source>
        <dbReference type="ARBA" id="ARBA00022695"/>
    </source>
</evidence>
<dbReference type="GO" id="GO:0016779">
    <property type="term" value="F:nucleotidyltransferase activity"/>
    <property type="evidence" value="ECO:0007669"/>
    <property type="project" value="UniProtKB-KW"/>
</dbReference>
<dbReference type="Gene3D" id="3.30.70.270">
    <property type="match status" value="2"/>
</dbReference>
<evidence type="ECO:0000256" key="6">
    <source>
        <dbReference type="ARBA" id="ARBA00022759"/>
    </source>
</evidence>
<dbReference type="InterPro" id="IPR043502">
    <property type="entry name" value="DNA/RNA_pol_sf"/>
</dbReference>
<dbReference type="Pfam" id="PF17919">
    <property type="entry name" value="RT_RNaseH_2"/>
    <property type="match status" value="1"/>
</dbReference>
<dbReference type="SUPFAM" id="SSF56672">
    <property type="entry name" value="DNA/RNA polymerases"/>
    <property type="match status" value="1"/>
</dbReference>
<dbReference type="Pfam" id="PF08284">
    <property type="entry name" value="RVP_2"/>
    <property type="match status" value="1"/>
</dbReference>
<name>A0A4W5KJD5_9TELE</name>
<keyword evidence="4" id="KW-0548">Nucleotidyltransferase</keyword>
<sequence length="550" mass="61869">MRETTSPNSASSGVFLSTHLLWNNQSHPLKAFVDSGAAGNFMDLETARHLQVPLTNLDEPLTITALDGRPLGSGRVSLSTIPVLLRIEGHQETIQFYVIKSPEFPLILGFPWLAHHNPQINWFSGNIVKWGPHCNNLCLATSSLELLVSPKLSQTTLQSSGTPPELSRVPPDYADLLEVFSKKAASSLPPHRPYDCAIDLLPGTCPPRGRLFSISPPERKAMEDYIHEALKSGFIRPSTSPAGAGFFFVAKKDGGLRPCIDYRGLNKITIKNRYPLPLMSTAFELLQGSTVFTKLDLRNAYHLVRIRAGDEWKTAFNTPTGHYEYRVMPFGLGNAPAVFQALINDVLRDMLNRFVFVYLDDILIFSKDLQEHVQHVRLVLQQLLRNHLFIKLEKSEFHVQEVSFLGFIVSKGHIQMDTAKTKAVKDWPQPTSSKQVQRFLGFSNFYRKFIRNFSAIAAPLTTLTRKNIKGFQWTDEAEKAFCKLKDRFTSAPILTIPDPELPFIVEVEASEVGVGAVLSQRARRDDRLHPCAFFSHKLSSSERNYDIGNR</sequence>
<reference evidence="9" key="2">
    <citation type="submission" date="2025-08" db="UniProtKB">
        <authorList>
            <consortium name="Ensembl"/>
        </authorList>
    </citation>
    <scope>IDENTIFICATION</scope>
</reference>
<dbReference type="GO" id="GO:0004523">
    <property type="term" value="F:RNA-DNA hybrid ribonuclease activity"/>
    <property type="evidence" value="ECO:0007669"/>
    <property type="project" value="UniProtKB-EC"/>
</dbReference>
<dbReference type="InterPro" id="IPR041577">
    <property type="entry name" value="RT_RNaseH_2"/>
</dbReference>
<keyword evidence="6" id="KW-0378">Hydrolase</keyword>
<comment type="similarity">
    <text evidence="1">Belongs to the beta type-B retroviral polymerase family. HERV class-II K(HML-2) pol subfamily.</text>
</comment>
<dbReference type="Gene3D" id="3.10.10.10">
    <property type="entry name" value="HIV Type 1 Reverse Transcriptase, subunit A, domain 1"/>
    <property type="match status" value="1"/>
</dbReference>
<keyword evidence="3" id="KW-0808">Transferase</keyword>
<dbReference type="CDD" id="cd01647">
    <property type="entry name" value="RT_LTR"/>
    <property type="match status" value="1"/>
</dbReference>
<dbReference type="InterPro" id="IPR021109">
    <property type="entry name" value="Peptidase_aspartic_dom_sf"/>
</dbReference>
<evidence type="ECO:0000256" key="2">
    <source>
        <dbReference type="ARBA" id="ARBA00012180"/>
    </source>
</evidence>
<evidence type="ECO:0000256" key="5">
    <source>
        <dbReference type="ARBA" id="ARBA00022722"/>
    </source>
</evidence>
<keyword evidence="5" id="KW-0540">Nuclease</keyword>
<evidence type="ECO:0000313" key="10">
    <source>
        <dbReference type="Proteomes" id="UP000314982"/>
    </source>
</evidence>
<dbReference type="AlphaFoldDB" id="A0A4W5KJD5"/>
<proteinExistence type="inferred from homology"/>
<keyword evidence="6" id="KW-0255">Endonuclease</keyword>
<dbReference type="FunFam" id="3.30.70.270:FF:000020">
    <property type="entry name" value="Transposon Tf2-6 polyprotein-like Protein"/>
    <property type="match status" value="1"/>
</dbReference>
<accession>A0A4W5KJD5</accession>
<evidence type="ECO:0000256" key="3">
    <source>
        <dbReference type="ARBA" id="ARBA00022679"/>
    </source>
</evidence>